<comment type="caution">
    <text evidence="2">The sequence shown here is derived from an EMBL/GenBank/DDBJ whole genome shotgun (WGS) entry which is preliminary data.</text>
</comment>
<dbReference type="GeneID" id="87820962"/>
<evidence type="ECO:0000313" key="3">
    <source>
        <dbReference type="Proteomes" id="UP001302676"/>
    </source>
</evidence>
<feature type="compositionally biased region" description="Basic and acidic residues" evidence="1">
    <location>
        <begin position="136"/>
        <end position="150"/>
    </location>
</feature>
<evidence type="ECO:0000313" key="2">
    <source>
        <dbReference type="EMBL" id="KAK4141890.1"/>
    </source>
</evidence>
<reference evidence="2" key="1">
    <citation type="journal article" date="2023" name="Mol. Phylogenet. Evol.">
        <title>Genome-scale phylogeny and comparative genomics of the fungal order Sordariales.</title>
        <authorList>
            <person name="Hensen N."/>
            <person name="Bonometti L."/>
            <person name="Westerberg I."/>
            <person name="Brannstrom I.O."/>
            <person name="Guillou S."/>
            <person name="Cros-Aarteil S."/>
            <person name="Calhoun S."/>
            <person name="Haridas S."/>
            <person name="Kuo A."/>
            <person name="Mondo S."/>
            <person name="Pangilinan J."/>
            <person name="Riley R."/>
            <person name="LaButti K."/>
            <person name="Andreopoulos B."/>
            <person name="Lipzen A."/>
            <person name="Chen C."/>
            <person name="Yan M."/>
            <person name="Daum C."/>
            <person name="Ng V."/>
            <person name="Clum A."/>
            <person name="Steindorff A."/>
            <person name="Ohm R.A."/>
            <person name="Martin F."/>
            <person name="Silar P."/>
            <person name="Natvig D.O."/>
            <person name="Lalanne C."/>
            <person name="Gautier V."/>
            <person name="Ament-Velasquez S.L."/>
            <person name="Kruys A."/>
            <person name="Hutchinson M.I."/>
            <person name="Powell A.J."/>
            <person name="Barry K."/>
            <person name="Miller A.N."/>
            <person name="Grigoriev I.V."/>
            <person name="Debuchy R."/>
            <person name="Gladieux P."/>
            <person name="Hiltunen Thoren M."/>
            <person name="Johannesson H."/>
        </authorList>
    </citation>
    <scope>NUCLEOTIDE SEQUENCE</scope>
    <source>
        <strain evidence="2">CBS 141.50</strain>
    </source>
</reference>
<evidence type="ECO:0000256" key="1">
    <source>
        <dbReference type="SAM" id="MobiDB-lite"/>
    </source>
</evidence>
<keyword evidence="3" id="KW-1185">Reference proteome</keyword>
<protein>
    <submittedName>
        <fullName evidence="2">Uncharacterized protein</fullName>
    </submittedName>
</protein>
<reference evidence="2" key="2">
    <citation type="submission" date="2023-05" db="EMBL/GenBank/DDBJ databases">
        <authorList>
            <consortium name="Lawrence Berkeley National Laboratory"/>
            <person name="Steindorff A."/>
            <person name="Hensen N."/>
            <person name="Bonometti L."/>
            <person name="Westerberg I."/>
            <person name="Brannstrom I.O."/>
            <person name="Guillou S."/>
            <person name="Cros-Aarteil S."/>
            <person name="Calhoun S."/>
            <person name="Haridas S."/>
            <person name="Kuo A."/>
            <person name="Mondo S."/>
            <person name="Pangilinan J."/>
            <person name="Riley R."/>
            <person name="Labutti K."/>
            <person name="Andreopoulos B."/>
            <person name="Lipzen A."/>
            <person name="Chen C."/>
            <person name="Yanf M."/>
            <person name="Daum C."/>
            <person name="Ng V."/>
            <person name="Clum A."/>
            <person name="Ohm R."/>
            <person name="Martin F."/>
            <person name="Silar P."/>
            <person name="Natvig D."/>
            <person name="Lalanne C."/>
            <person name="Gautier V."/>
            <person name="Ament-Velasquez S.L."/>
            <person name="Kruys A."/>
            <person name="Hutchinson M.I."/>
            <person name="Powell A.J."/>
            <person name="Barry K."/>
            <person name="Miller A.N."/>
            <person name="Grigoriev I.V."/>
            <person name="Debuchy R."/>
            <person name="Gladieux P."/>
            <person name="Thoren M.H."/>
            <person name="Johannesson H."/>
        </authorList>
    </citation>
    <scope>NUCLEOTIDE SEQUENCE</scope>
    <source>
        <strain evidence="2">CBS 141.50</strain>
    </source>
</reference>
<dbReference type="AlphaFoldDB" id="A0AAN6ZJT2"/>
<organism evidence="2 3">
    <name type="scientific">Dichotomopilus funicola</name>
    <dbReference type="NCBI Taxonomy" id="1934379"/>
    <lineage>
        <taxon>Eukaryota</taxon>
        <taxon>Fungi</taxon>
        <taxon>Dikarya</taxon>
        <taxon>Ascomycota</taxon>
        <taxon>Pezizomycotina</taxon>
        <taxon>Sordariomycetes</taxon>
        <taxon>Sordariomycetidae</taxon>
        <taxon>Sordariales</taxon>
        <taxon>Chaetomiaceae</taxon>
        <taxon>Dichotomopilus</taxon>
    </lineage>
</organism>
<proteinExistence type="predicted"/>
<accession>A0AAN6ZJT2</accession>
<gene>
    <name evidence="2" type="ORF">C8A04DRAFT_38796</name>
</gene>
<feature type="region of interest" description="Disordered" evidence="1">
    <location>
        <begin position="124"/>
        <end position="150"/>
    </location>
</feature>
<dbReference type="EMBL" id="MU853605">
    <property type="protein sequence ID" value="KAK4141890.1"/>
    <property type="molecule type" value="Genomic_DNA"/>
</dbReference>
<name>A0AAN6ZJT2_9PEZI</name>
<sequence>MEFANSPQPSLSTPATSISSSDEQVPVVKFTTIKELFQVIDKTRSDVLIASDISPKDVDEIHSARDKAGRGFRLSYISPLTEKMLITIPSRPHEAAHENIHKFIMFRIYGMGLDDRWSTEGATRYKSSEIQGSGSEPDKAGKPIPERPEDGWPTLVIEAGYSQSMASLRATMEWWFRASNHEVKIVLLIKVNQIQQSLVIERWEEVHPTARLGATTTRSVSPLRPDCRQEITITKDTSSNPATYQVNSTDLVLPFRLLFLREPGPQEGDIVVTTAELQRCAAKVWYRRGQA</sequence>
<dbReference type="RefSeq" id="XP_062635261.1">
    <property type="nucleotide sequence ID" value="XM_062784349.1"/>
</dbReference>
<dbReference type="Proteomes" id="UP001302676">
    <property type="component" value="Unassembled WGS sequence"/>
</dbReference>